<evidence type="ECO:0008006" key="3">
    <source>
        <dbReference type="Google" id="ProtNLM"/>
    </source>
</evidence>
<dbReference type="AlphaFoldDB" id="A0A1I0CU97"/>
<reference evidence="1 2" key="1">
    <citation type="submission" date="2016-10" db="EMBL/GenBank/DDBJ databases">
        <authorList>
            <person name="de Groot N.N."/>
        </authorList>
    </citation>
    <scope>NUCLEOTIDE SEQUENCE [LARGE SCALE GENOMIC DNA]</scope>
    <source>
        <strain evidence="1 2">CGMCC 4.5598</strain>
    </source>
</reference>
<dbReference type="RefSeq" id="WP_091078160.1">
    <property type="nucleotide sequence ID" value="NZ_FOHX01000002.1"/>
</dbReference>
<evidence type="ECO:0000313" key="2">
    <source>
        <dbReference type="Proteomes" id="UP000199361"/>
    </source>
</evidence>
<accession>A0A1I0CU97</accession>
<keyword evidence="2" id="KW-1185">Reference proteome</keyword>
<dbReference type="Proteomes" id="UP000199361">
    <property type="component" value="Unassembled WGS sequence"/>
</dbReference>
<dbReference type="STRING" id="568860.SAMN05421811_102456"/>
<dbReference type="OrthoDB" id="3535012at2"/>
<organism evidence="1 2">
    <name type="scientific">Nonomuraea wenchangensis</name>
    <dbReference type="NCBI Taxonomy" id="568860"/>
    <lineage>
        <taxon>Bacteria</taxon>
        <taxon>Bacillati</taxon>
        <taxon>Actinomycetota</taxon>
        <taxon>Actinomycetes</taxon>
        <taxon>Streptosporangiales</taxon>
        <taxon>Streptosporangiaceae</taxon>
        <taxon>Nonomuraea</taxon>
    </lineage>
</organism>
<protein>
    <recommendedName>
        <fullName evidence="3">WXG100 family type VII secretion target</fullName>
    </recommendedName>
</protein>
<evidence type="ECO:0000313" key="1">
    <source>
        <dbReference type="EMBL" id="SET23352.1"/>
    </source>
</evidence>
<sequence length="114" mass="12565">MRLWDGTQIAKPVVYRGITQWTTMADDLNEEATRLIAQVKAALAAEPWGGGTEGQSFWTAHFRGDGPNRMLTQYEDLAEAIADAGTRVRANVDNTLLTDADIKNDLQANLTMQV</sequence>
<gene>
    <name evidence="1" type="ORF">SAMN05421811_102456</name>
</gene>
<proteinExistence type="predicted"/>
<name>A0A1I0CU97_9ACTN</name>
<dbReference type="EMBL" id="FOHX01000002">
    <property type="protein sequence ID" value="SET23352.1"/>
    <property type="molecule type" value="Genomic_DNA"/>
</dbReference>